<organism evidence="2 3">
    <name type="scientific">Extremus antarcticus</name>
    <dbReference type="NCBI Taxonomy" id="702011"/>
    <lineage>
        <taxon>Eukaryota</taxon>
        <taxon>Fungi</taxon>
        <taxon>Dikarya</taxon>
        <taxon>Ascomycota</taxon>
        <taxon>Pezizomycotina</taxon>
        <taxon>Dothideomycetes</taxon>
        <taxon>Dothideomycetidae</taxon>
        <taxon>Mycosphaerellales</taxon>
        <taxon>Extremaceae</taxon>
        <taxon>Extremus</taxon>
    </lineage>
</organism>
<dbReference type="Proteomes" id="UP001271007">
    <property type="component" value="Unassembled WGS sequence"/>
</dbReference>
<accession>A0AAJ0DHU7</accession>
<feature type="compositionally biased region" description="Gly residues" evidence="1">
    <location>
        <begin position="100"/>
        <end position="129"/>
    </location>
</feature>
<dbReference type="AlphaFoldDB" id="A0AAJ0DHU7"/>
<proteinExistence type="predicted"/>
<feature type="region of interest" description="Disordered" evidence="1">
    <location>
        <begin position="16"/>
        <end position="129"/>
    </location>
</feature>
<reference evidence="2" key="1">
    <citation type="submission" date="2023-04" db="EMBL/GenBank/DDBJ databases">
        <title>Black Yeasts Isolated from many extreme environments.</title>
        <authorList>
            <person name="Coleine C."/>
            <person name="Stajich J.E."/>
            <person name="Selbmann L."/>
        </authorList>
    </citation>
    <scope>NUCLEOTIDE SEQUENCE</scope>
    <source>
        <strain evidence="2">CCFEE 5312</strain>
    </source>
</reference>
<protein>
    <submittedName>
        <fullName evidence="2">Uncharacterized protein</fullName>
    </submittedName>
</protein>
<name>A0AAJ0DHU7_9PEZI</name>
<evidence type="ECO:0000256" key="1">
    <source>
        <dbReference type="SAM" id="MobiDB-lite"/>
    </source>
</evidence>
<evidence type="ECO:0000313" key="2">
    <source>
        <dbReference type="EMBL" id="KAK3050565.1"/>
    </source>
</evidence>
<sequence length="129" mass="13248">MLRPITQRHLLRSSAFITRTSTPARQIQSSSRCLSEDKADTAFDPQQTKPEEQNDRAAQATAQDSGINATEGANPAHEKSNRPRPSQEGGSQGSQREEGGGGIQRDGQSGGGSPNKAGGGSSGSGGGSA</sequence>
<gene>
    <name evidence="2" type="ORF">LTR09_008205</name>
</gene>
<dbReference type="EMBL" id="JAWDJX010000031">
    <property type="protein sequence ID" value="KAK3050565.1"/>
    <property type="molecule type" value="Genomic_DNA"/>
</dbReference>
<keyword evidence="3" id="KW-1185">Reference proteome</keyword>
<evidence type="ECO:0000313" key="3">
    <source>
        <dbReference type="Proteomes" id="UP001271007"/>
    </source>
</evidence>
<feature type="compositionally biased region" description="Polar residues" evidence="1">
    <location>
        <begin position="16"/>
        <end position="33"/>
    </location>
</feature>
<comment type="caution">
    <text evidence="2">The sequence shown here is derived from an EMBL/GenBank/DDBJ whole genome shotgun (WGS) entry which is preliminary data.</text>
</comment>